<dbReference type="SUPFAM" id="SSF53756">
    <property type="entry name" value="UDP-Glycosyltransferase/glycogen phosphorylase"/>
    <property type="match status" value="1"/>
</dbReference>
<proteinExistence type="predicted"/>
<evidence type="ECO:0000313" key="2">
    <source>
        <dbReference type="Proteomes" id="UP000593915"/>
    </source>
</evidence>
<gene>
    <name evidence="1" type="ORF">IFE08_04915</name>
</gene>
<organism evidence="1 2">
    <name type="scientific">Treponema pedis</name>
    <dbReference type="NCBI Taxonomy" id="409322"/>
    <lineage>
        <taxon>Bacteria</taxon>
        <taxon>Pseudomonadati</taxon>
        <taxon>Spirochaetota</taxon>
        <taxon>Spirochaetia</taxon>
        <taxon>Spirochaetales</taxon>
        <taxon>Treponemataceae</taxon>
        <taxon>Treponema</taxon>
    </lineage>
</organism>
<dbReference type="AlphaFoldDB" id="A0A7S7AXL1"/>
<dbReference type="EMBL" id="CP061839">
    <property type="protein sequence ID" value="QOW61716.1"/>
    <property type="molecule type" value="Genomic_DNA"/>
</dbReference>
<dbReference type="Proteomes" id="UP000593915">
    <property type="component" value="Chromosome"/>
</dbReference>
<dbReference type="RefSeq" id="WP_194077231.1">
    <property type="nucleotide sequence ID" value="NZ_CP061839.1"/>
</dbReference>
<protein>
    <submittedName>
        <fullName evidence="1">Uncharacterized protein</fullName>
    </submittedName>
</protein>
<reference evidence="1 2" key="1">
    <citation type="submission" date="2020-09" db="EMBL/GenBank/DDBJ databases">
        <title>Characterization of Treponema spp. from bovine digital dermatitis in Korea.</title>
        <authorList>
            <person name="Espiritu H.M."/>
            <person name="Cho Y.I."/>
            <person name="Mamuad L."/>
        </authorList>
    </citation>
    <scope>NUCLEOTIDE SEQUENCE [LARGE SCALE GENOMIC DNA]</scope>
    <source>
        <strain evidence="1 2">KS1</strain>
    </source>
</reference>
<name>A0A7S7AXL1_9SPIR</name>
<evidence type="ECO:0000313" key="1">
    <source>
        <dbReference type="EMBL" id="QOW61716.1"/>
    </source>
</evidence>
<sequence>MAKLDVLKKLKYIEEKYPVETINYRNIKIWPFIRCSIFNIYYFSDEVANTTVGNITETKIQRVFSALKLTSIVTFFKKHAVIVFTDDVGMKNFHGEYIDRIMQGIFSEELSALPVVTKIHSQEVISLNKYVHADFLSFFIKLFSWFLPIKKNQISGGNILKNIISELEIQFDFFKYLKTINGALYFYSMWFSMIKPRKIYVNCYYDLLRMPAFFVAKQACIPIIEVQHGSITSEPAYKAFKAISEHPYPNYLFVFGDRFKYGVSKHIYERDAIFSTGSYYIDLMLQDKNRNSELFHKKYPNLKDKIIITVASQYDIDREILDFTMQTASMDKRFFFIFIPRFIKDYHKKFKHANISIETELDVYQCMQNSHITSAVVSTCAVESLAFGTPTVLINIGGLAVFNYADFFSEIHSVLYADTPDEYVQQIYKAIAFDRVSVAEEGKLFFADNYSERLKDAIIKIESK</sequence>
<accession>A0A7S7AXL1</accession>